<evidence type="ECO:0000256" key="1">
    <source>
        <dbReference type="SAM" id="SignalP"/>
    </source>
</evidence>
<dbReference type="RefSeq" id="WP_322464895.1">
    <property type="nucleotide sequence ID" value="NZ_JAXOJX010000007.1"/>
</dbReference>
<feature type="chain" id="PRO_5046433526" evidence="1">
    <location>
        <begin position="30"/>
        <end position="320"/>
    </location>
</feature>
<dbReference type="EMBL" id="JAXOJX010000007">
    <property type="protein sequence ID" value="MDZ5456293.1"/>
    <property type="molecule type" value="Genomic_DNA"/>
</dbReference>
<keyword evidence="3" id="KW-1185">Reference proteome</keyword>
<dbReference type="Pfam" id="PF04199">
    <property type="entry name" value="Cyclase"/>
    <property type="match status" value="1"/>
</dbReference>
<protein>
    <submittedName>
        <fullName evidence="2">Cyclase family protein</fullName>
        <ecNumber evidence="2">3.5.-.-</ecNumber>
    </submittedName>
</protein>
<evidence type="ECO:0000313" key="2">
    <source>
        <dbReference type="EMBL" id="MDZ5456293.1"/>
    </source>
</evidence>
<dbReference type="SUPFAM" id="SSF102198">
    <property type="entry name" value="Putative cyclase"/>
    <property type="match status" value="1"/>
</dbReference>
<comment type="caution">
    <text evidence="2">The sequence shown here is derived from an EMBL/GenBank/DDBJ whole genome shotgun (WGS) entry which is preliminary data.</text>
</comment>
<accession>A0ABU5IBE7</accession>
<name>A0ABU5IBE7_9BURK</name>
<keyword evidence="1" id="KW-0732">Signal</keyword>
<organism evidence="2 3">
    <name type="scientific">Azohydromonas lata</name>
    <dbReference type="NCBI Taxonomy" id="45677"/>
    <lineage>
        <taxon>Bacteria</taxon>
        <taxon>Pseudomonadati</taxon>
        <taxon>Pseudomonadota</taxon>
        <taxon>Betaproteobacteria</taxon>
        <taxon>Burkholderiales</taxon>
        <taxon>Sphaerotilaceae</taxon>
        <taxon>Azohydromonas</taxon>
    </lineage>
</organism>
<keyword evidence="2" id="KW-0378">Hydrolase</keyword>
<dbReference type="EC" id="3.5.-.-" evidence="2"/>
<sequence>MPAPATRASHSRHAAASLLLACAAAPASAAEAPAWFPSEWGVQDQRGAANRITPERTLAALRLAKTGRIHSLAQPFRSDMPIWGGRSFQLTIPHADEPPSKNALTANLDFVAGELGQVGTQLDGLGHVGIGDLYYNGNDRREFVRRNGLQRLGIEHAGPFVTRGVLVDVAAYKGVQRLPPGYEVTAADLQGALARQKLSLREGDTLLLRTGWAQLWKSDPAAYTGNAPGWGPQACEWIVRQKPAATGCDTYGCDVVPNPHDAAVLWPCHQIMGTQAGIYNIENLDLEALAADGAHEFLFVMTPLPLVGASGSPVAPIAIR</sequence>
<dbReference type="Gene3D" id="3.50.30.50">
    <property type="entry name" value="Putative cyclase"/>
    <property type="match status" value="1"/>
</dbReference>
<dbReference type="GO" id="GO:0016787">
    <property type="term" value="F:hydrolase activity"/>
    <property type="evidence" value="ECO:0007669"/>
    <property type="project" value="UniProtKB-KW"/>
</dbReference>
<proteinExistence type="predicted"/>
<evidence type="ECO:0000313" key="3">
    <source>
        <dbReference type="Proteomes" id="UP001293718"/>
    </source>
</evidence>
<dbReference type="InterPro" id="IPR007325">
    <property type="entry name" value="KFase/CYL"/>
</dbReference>
<dbReference type="PANTHER" id="PTHR34861:SF10">
    <property type="entry name" value="CYCLASE"/>
    <property type="match status" value="1"/>
</dbReference>
<dbReference type="Proteomes" id="UP001293718">
    <property type="component" value="Unassembled WGS sequence"/>
</dbReference>
<dbReference type="PANTHER" id="PTHR34861">
    <property type="match status" value="1"/>
</dbReference>
<gene>
    <name evidence="2" type="ORF">SM757_06875</name>
</gene>
<reference evidence="2 3" key="1">
    <citation type="submission" date="2023-11" db="EMBL/GenBank/DDBJ databases">
        <title>Draft genome of Azohydromonas lata strain H1 (DSM1123), a polyhydroxyalkanoate producer.</title>
        <authorList>
            <person name="Traversa D."/>
            <person name="D'Addabbo P."/>
            <person name="Pazzani C."/>
            <person name="Manzari C."/>
            <person name="Chiara M."/>
            <person name="Scrascia M."/>
        </authorList>
    </citation>
    <scope>NUCLEOTIDE SEQUENCE [LARGE SCALE GENOMIC DNA]</scope>
    <source>
        <strain evidence="2 3">H1</strain>
    </source>
</reference>
<dbReference type="InterPro" id="IPR037175">
    <property type="entry name" value="KFase_sf"/>
</dbReference>
<feature type="signal peptide" evidence="1">
    <location>
        <begin position="1"/>
        <end position="29"/>
    </location>
</feature>